<dbReference type="PANTHER" id="PTHR35596">
    <property type="entry name" value="DUF2263 DOMAIN-CONTAINING PROTEIN"/>
    <property type="match status" value="1"/>
</dbReference>
<evidence type="ECO:0000313" key="4">
    <source>
        <dbReference type="Proteomes" id="UP000256645"/>
    </source>
</evidence>
<gene>
    <name evidence="3" type="ORF">BP6252_09505</name>
</gene>
<evidence type="ECO:0000259" key="2">
    <source>
        <dbReference type="Pfam" id="PF10021"/>
    </source>
</evidence>
<keyword evidence="4" id="KW-1185">Reference proteome</keyword>
<comment type="caution">
    <text evidence="3">The sequence shown here is derived from an EMBL/GenBank/DDBJ whole genome shotgun (WGS) entry which is preliminary data.</text>
</comment>
<dbReference type="PANTHER" id="PTHR35596:SF2">
    <property type="entry name" value="MICROBIAL-TYPE PARG CATALYTIC DOMAIN-CONTAINING PROTEIN"/>
    <property type="match status" value="1"/>
</dbReference>
<dbReference type="InterPro" id="IPR019261">
    <property type="entry name" value="PARG_cat_microbial"/>
</dbReference>
<dbReference type="InterPro" id="IPR012664">
    <property type="entry name" value="CHP02452"/>
</dbReference>
<dbReference type="AlphaFoldDB" id="A0A3D8R246"/>
<name>A0A3D8R246_9HELO</name>
<feature type="compositionally biased region" description="Low complexity" evidence="1">
    <location>
        <begin position="258"/>
        <end position="289"/>
    </location>
</feature>
<dbReference type="EMBL" id="PDLM01000010">
    <property type="protein sequence ID" value="RDW68109.1"/>
    <property type="molecule type" value="Genomic_DNA"/>
</dbReference>
<dbReference type="Pfam" id="PF10021">
    <property type="entry name" value="PARG_cat_microb"/>
    <property type="match status" value="1"/>
</dbReference>
<feature type="region of interest" description="Disordered" evidence="1">
    <location>
        <begin position="257"/>
        <end position="289"/>
    </location>
</feature>
<dbReference type="NCBIfam" id="TIGR02452">
    <property type="entry name" value="TIGR02452 family protein"/>
    <property type="match status" value="1"/>
</dbReference>
<dbReference type="STRING" id="1849047.A0A3D8R246"/>
<dbReference type="OrthoDB" id="2440523at2759"/>
<accession>A0A3D8R246</accession>
<proteinExistence type="predicted"/>
<dbReference type="Proteomes" id="UP000256645">
    <property type="component" value="Unassembled WGS sequence"/>
</dbReference>
<evidence type="ECO:0000313" key="3">
    <source>
        <dbReference type="EMBL" id="RDW68109.1"/>
    </source>
</evidence>
<organism evidence="3 4">
    <name type="scientific">Coleophoma cylindrospora</name>
    <dbReference type="NCBI Taxonomy" id="1849047"/>
    <lineage>
        <taxon>Eukaryota</taxon>
        <taxon>Fungi</taxon>
        <taxon>Dikarya</taxon>
        <taxon>Ascomycota</taxon>
        <taxon>Pezizomycotina</taxon>
        <taxon>Leotiomycetes</taxon>
        <taxon>Helotiales</taxon>
        <taxon>Dermateaceae</taxon>
        <taxon>Coleophoma</taxon>
    </lineage>
</organism>
<evidence type="ECO:0000256" key="1">
    <source>
        <dbReference type="SAM" id="MobiDB-lite"/>
    </source>
</evidence>
<dbReference type="InterPro" id="IPR043472">
    <property type="entry name" value="Macro_dom-like"/>
</dbReference>
<reference evidence="3 4" key="1">
    <citation type="journal article" date="2018" name="IMA Fungus">
        <title>IMA Genome-F 9: Draft genome sequence of Annulohypoxylon stygium, Aspergillus mulundensis, Berkeleyomyces basicola (syn. Thielaviopsis basicola), Ceratocystis smalleyi, two Cercospora beticola strains, Coleophoma cylindrospora, Fusarium fracticaudum, Phialophora cf. hyalina, and Morchella septimelata.</title>
        <authorList>
            <person name="Wingfield B.D."/>
            <person name="Bills G.F."/>
            <person name="Dong Y."/>
            <person name="Huang W."/>
            <person name="Nel W.J."/>
            <person name="Swalarsk-Parry B.S."/>
            <person name="Vaghefi N."/>
            <person name="Wilken P.M."/>
            <person name="An Z."/>
            <person name="de Beer Z.W."/>
            <person name="De Vos L."/>
            <person name="Chen L."/>
            <person name="Duong T.A."/>
            <person name="Gao Y."/>
            <person name="Hammerbacher A."/>
            <person name="Kikkert J.R."/>
            <person name="Li Y."/>
            <person name="Li H."/>
            <person name="Li K."/>
            <person name="Li Q."/>
            <person name="Liu X."/>
            <person name="Ma X."/>
            <person name="Naidoo K."/>
            <person name="Pethybridge S.J."/>
            <person name="Sun J."/>
            <person name="Steenkamp E.T."/>
            <person name="van der Nest M.A."/>
            <person name="van Wyk S."/>
            <person name="Wingfield M.J."/>
            <person name="Xiong C."/>
            <person name="Yue Q."/>
            <person name="Zhang X."/>
        </authorList>
    </citation>
    <scope>NUCLEOTIDE SEQUENCE [LARGE SCALE GENOMIC DNA]</scope>
    <source>
        <strain evidence="3 4">BP6252</strain>
    </source>
</reference>
<feature type="domain" description="Microbial-type PARG catalytic" evidence="2">
    <location>
        <begin position="38"/>
        <end position="144"/>
    </location>
</feature>
<sequence>MPSSRPKPSEVAVEAKREFIPYIKHHFAKEWPTHSYLCYSESLPRSQPDRSRHCRFAFYERDPVDVALDWYEADGNSIPVIMPANEKRPGGDWEAGVMSPEECLCRRSTLYGALTTPGPESGESSHYPIPPKAGIFSEKVVVFRSGPEKYSIWPMKDYKALPIISVVPVRRPKLDTSGKKYSFDDERELMREKIKTALRIAVFYRYPQIVIGSFGLGPGFRNPPLEVANMWKHALIDDPEFAGHFSDAVFAFDPQDTGASSSSSSSKSKSKSGSSSKSSSSSSSSSAKSDLAVFEYVFKPANIHGAYR</sequence>
<protein>
    <recommendedName>
        <fullName evidence="2">Microbial-type PARG catalytic domain-containing protein</fullName>
    </recommendedName>
</protein>
<dbReference type="Gene3D" id="3.40.220.10">
    <property type="entry name" value="Leucine Aminopeptidase, subunit E, domain 1"/>
    <property type="match status" value="1"/>
</dbReference>